<feature type="compositionally biased region" description="Polar residues" evidence="1">
    <location>
        <begin position="132"/>
        <end position="145"/>
    </location>
</feature>
<evidence type="ECO:0000256" key="1">
    <source>
        <dbReference type="SAM" id="MobiDB-lite"/>
    </source>
</evidence>
<evidence type="ECO:0000313" key="2">
    <source>
        <dbReference type="EMBL" id="CAK8685047.1"/>
    </source>
</evidence>
<name>A0ABP0G1W3_CLALP</name>
<keyword evidence="3" id="KW-1185">Reference proteome</keyword>
<proteinExistence type="predicted"/>
<gene>
    <name evidence="2" type="ORF">CVLEPA_LOCUS16206</name>
</gene>
<comment type="caution">
    <text evidence="2">The sequence shown here is derived from an EMBL/GenBank/DDBJ whole genome shotgun (WGS) entry which is preliminary data.</text>
</comment>
<reference evidence="2 3" key="1">
    <citation type="submission" date="2024-02" db="EMBL/GenBank/DDBJ databases">
        <authorList>
            <person name="Daric V."/>
            <person name="Darras S."/>
        </authorList>
    </citation>
    <scope>NUCLEOTIDE SEQUENCE [LARGE SCALE GENOMIC DNA]</scope>
</reference>
<protein>
    <submittedName>
        <fullName evidence="2">Uncharacterized protein</fullName>
    </submittedName>
</protein>
<organism evidence="2 3">
    <name type="scientific">Clavelina lepadiformis</name>
    <name type="common">Light-bulb sea squirt</name>
    <name type="synonym">Ascidia lepadiformis</name>
    <dbReference type="NCBI Taxonomy" id="159417"/>
    <lineage>
        <taxon>Eukaryota</taxon>
        <taxon>Metazoa</taxon>
        <taxon>Chordata</taxon>
        <taxon>Tunicata</taxon>
        <taxon>Ascidiacea</taxon>
        <taxon>Aplousobranchia</taxon>
        <taxon>Clavelinidae</taxon>
        <taxon>Clavelina</taxon>
    </lineage>
</organism>
<dbReference type="Proteomes" id="UP001642483">
    <property type="component" value="Unassembled WGS sequence"/>
</dbReference>
<dbReference type="EMBL" id="CAWYQH010000098">
    <property type="protein sequence ID" value="CAK8685047.1"/>
    <property type="molecule type" value="Genomic_DNA"/>
</dbReference>
<feature type="region of interest" description="Disordered" evidence="1">
    <location>
        <begin position="126"/>
        <end position="145"/>
    </location>
</feature>
<evidence type="ECO:0000313" key="3">
    <source>
        <dbReference type="Proteomes" id="UP001642483"/>
    </source>
</evidence>
<feature type="region of interest" description="Disordered" evidence="1">
    <location>
        <begin position="40"/>
        <end position="73"/>
    </location>
</feature>
<accession>A0ABP0G1W3</accession>
<sequence>MEISIDKDELEGLMHVGDENNEEYSQAILGDVNDVLETMQTENDDTRSFASEIRGKLQDQPDPAENSDDPIATTTSAAVNAILSPVTTASSIPIASTNDSLFLVEEPASVITDTRACINKTAEISQPCRPIPSSSFYNRYSESDL</sequence>